<dbReference type="SUPFAM" id="SSF55031">
    <property type="entry name" value="Bacterial exopeptidase dimerisation domain"/>
    <property type="match status" value="1"/>
</dbReference>
<dbReference type="Proteomes" id="UP000034013">
    <property type="component" value="Unassembled WGS sequence"/>
</dbReference>
<protein>
    <submittedName>
        <fullName evidence="7">Peptidase M20</fullName>
    </submittedName>
</protein>
<comment type="similarity">
    <text evidence="2">Belongs to the peptidase M20A family.</text>
</comment>
<dbReference type="PANTHER" id="PTHR43808">
    <property type="entry name" value="ACETYLORNITHINE DEACETYLASE"/>
    <property type="match status" value="1"/>
</dbReference>
<dbReference type="Gene3D" id="3.30.70.360">
    <property type="match status" value="1"/>
</dbReference>
<dbReference type="PANTHER" id="PTHR43808:SF8">
    <property type="entry name" value="PEPTIDASE M20 DIMERISATION DOMAIN-CONTAINING PROTEIN"/>
    <property type="match status" value="1"/>
</dbReference>
<dbReference type="InterPro" id="IPR002933">
    <property type="entry name" value="Peptidase_M20"/>
</dbReference>
<evidence type="ECO:0000256" key="2">
    <source>
        <dbReference type="ARBA" id="ARBA00006247"/>
    </source>
</evidence>
<evidence type="ECO:0000256" key="1">
    <source>
        <dbReference type="ARBA" id="ARBA00001947"/>
    </source>
</evidence>
<accession>A0A0G0VJN2</accession>
<dbReference type="GO" id="GO:0016787">
    <property type="term" value="F:hydrolase activity"/>
    <property type="evidence" value="ECO:0007669"/>
    <property type="project" value="UniProtKB-KW"/>
</dbReference>
<evidence type="ECO:0000259" key="6">
    <source>
        <dbReference type="Pfam" id="PF07687"/>
    </source>
</evidence>
<dbReference type="Pfam" id="PF07687">
    <property type="entry name" value="M20_dimer"/>
    <property type="match status" value="1"/>
</dbReference>
<evidence type="ECO:0000313" key="7">
    <source>
        <dbReference type="EMBL" id="KKR72165.1"/>
    </source>
</evidence>
<reference evidence="7 8" key="1">
    <citation type="journal article" date="2015" name="Nature">
        <title>rRNA introns, odd ribosomes, and small enigmatic genomes across a large radiation of phyla.</title>
        <authorList>
            <person name="Brown C.T."/>
            <person name="Hug L.A."/>
            <person name="Thomas B.C."/>
            <person name="Sharon I."/>
            <person name="Castelle C.J."/>
            <person name="Singh A."/>
            <person name="Wilkins M.J."/>
            <person name="Williams K.H."/>
            <person name="Banfield J.F."/>
        </authorList>
    </citation>
    <scope>NUCLEOTIDE SEQUENCE [LARGE SCALE GENOMIC DNA]</scope>
</reference>
<evidence type="ECO:0000256" key="3">
    <source>
        <dbReference type="ARBA" id="ARBA00022723"/>
    </source>
</evidence>
<comment type="cofactor">
    <cofactor evidence="1">
        <name>Zn(2+)</name>
        <dbReference type="ChEBI" id="CHEBI:29105"/>
    </cofactor>
</comment>
<proteinExistence type="inferred from homology"/>
<sequence length="362" mass="40247">MNKKIYIERLGDLVAIPSTTDHVRANTQALTIIKKWSDKRCNQQVFTNGHAKILLIGNGNILKPKIGYLVHVDVVPGHTNQFKMIQRGRNLIGRGVNDMKFSIPIGIELINQAIKKGLDKDITMAVTTDEESGGNEGGKYLAQTLNFRPEILIVPDGGDNFRFVNKSKGVIHLLIESKGQPAHASQPWLGKNALSPLCQLANILLEKYDKNSQQKNWETTMNLGHLYGGKSANQVCSEAILKLDFRFPETRSVDEMFDEVKNMASSIDPSLQVSVAAAGDPTSTDISLQPVQKLMKAARIVLGKNLVVKGDYGASDARYWAKYNIPILMTKPKGGGSHSDHEWINLDSCLKFYEIMWKYLTI</sequence>
<dbReference type="GO" id="GO:0046872">
    <property type="term" value="F:metal ion binding"/>
    <property type="evidence" value="ECO:0007669"/>
    <property type="project" value="UniProtKB-KW"/>
</dbReference>
<evidence type="ECO:0000256" key="4">
    <source>
        <dbReference type="ARBA" id="ARBA00022801"/>
    </source>
</evidence>
<dbReference type="InterPro" id="IPR036264">
    <property type="entry name" value="Bact_exopeptidase_dim_dom"/>
</dbReference>
<evidence type="ECO:0000313" key="8">
    <source>
        <dbReference type="Proteomes" id="UP000034013"/>
    </source>
</evidence>
<dbReference type="InterPro" id="IPR050072">
    <property type="entry name" value="Peptidase_M20A"/>
</dbReference>
<dbReference type="Pfam" id="PF01546">
    <property type="entry name" value="Peptidase_M20"/>
    <property type="match status" value="1"/>
</dbReference>
<dbReference type="EMBL" id="LBZO01000045">
    <property type="protein sequence ID" value="KKR72165.1"/>
    <property type="molecule type" value="Genomic_DNA"/>
</dbReference>
<keyword evidence="3" id="KW-0479">Metal-binding</keyword>
<organism evidence="7 8">
    <name type="scientific">Candidatus Woesebacteria bacterium GW2011_GWA2_40_7</name>
    <dbReference type="NCBI Taxonomy" id="1618562"/>
    <lineage>
        <taxon>Bacteria</taxon>
        <taxon>Candidatus Woeseibacteriota</taxon>
    </lineage>
</organism>
<dbReference type="InterPro" id="IPR011650">
    <property type="entry name" value="Peptidase_M20_dimer"/>
</dbReference>
<dbReference type="AlphaFoldDB" id="A0A0G0VJN2"/>
<gene>
    <name evidence="7" type="ORF">UU16_C0045G0003</name>
</gene>
<comment type="caution">
    <text evidence="7">The sequence shown here is derived from an EMBL/GenBank/DDBJ whole genome shotgun (WGS) entry which is preliminary data.</text>
</comment>
<feature type="domain" description="Peptidase M20 dimerisation" evidence="6">
    <location>
        <begin position="166"/>
        <end position="268"/>
    </location>
</feature>
<keyword evidence="5" id="KW-0862">Zinc</keyword>
<keyword evidence="4" id="KW-0378">Hydrolase</keyword>
<dbReference type="Gene3D" id="3.40.630.10">
    <property type="entry name" value="Zn peptidases"/>
    <property type="match status" value="1"/>
</dbReference>
<dbReference type="SUPFAM" id="SSF53187">
    <property type="entry name" value="Zn-dependent exopeptidases"/>
    <property type="match status" value="1"/>
</dbReference>
<name>A0A0G0VJN2_9BACT</name>
<evidence type="ECO:0000256" key="5">
    <source>
        <dbReference type="ARBA" id="ARBA00022833"/>
    </source>
</evidence>